<comment type="caution">
    <text evidence="1">The sequence shown here is derived from an EMBL/GenBank/DDBJ whole genome shotgun (WGS) entry which is preliminary data.</text>
</comment>
<accession>A0A921FN91</accession>
<dbReference type="Gene3D" id="1.10.10.10">
    <property type="entry name" value="Winged helix-like DNA-binding domain superfamily/Winged helix DNA-binding domain"/>
    <property type="match status" value="1"/>
</dbReference>
<proteinExistence type="predicted"/>
<evidence type="ECO:0000313" key="2">
    <source>
        <dbReference type="Proteomes" id="UP000703315"/>
    </source>
</evidence>
<reference evidence="1" key="1">
    <citation type="journal article" date="2021" name="PeerJ">
        <title>Extensive microbial diversity within the chicken gut microbiome revealed by metagenomics and culture.</title>
        <authorList>
            <person name="Gilroy R."/>
            <person name="Ravi A."/>
            <person name="Getino M."/>
            <person name="Pursley I."/>
            <person name="Horton D.L."/>
            <person name="Alikhan N.F."/>
            <person name="Baker D."/>
            <person name="Gharbi K."/>
            <person name="Hall N."/>
            <person name="Watson M."/>
            <person name="Adriaenssens E.M."/>
            <person name="Foster-Nyarko E."/>
            <person name="Jarju S."/>
            <person name="Secka A."/>
            <person name="Antonio M."/>
            <person name="Oren A."/>
            <person name="Chaudhuri R.R."/>
            <person name="La Ragione R."/>
            <person name="Hildebrand F."/>
            <person name="Pallen M.J."/>
        </authorList>
    </citation>
    <scope>NUCLEOTIDE SEQUENCE</scope>
    <source>
        <strain evidence="1">ChiHjej13B12-14962</strain>
    </source>
</reference>
<reference evidence="1" key="2">
    <citation type="submission" date="2021-09" db="EMBL/GenBank/DDBJ databases">
        <authorList>
            <person name="Gilroy R."/>
        </authorList>
    </citation>
    <scope>NUCLEOTIDE SEQUENCE</scope>
    <source>
        <strain evidence="1">ChiHjej13B12-14962</strain>
    </source>
</reference>
<dbReference type="EMBL" id="DYXC01000118">
    <property type="protein sequence ID" value="HJF15243.1"/>
    <property type="molecule type" value="Genomic_DNA"/>
</dbReference>
<dbReference type="RefSeq" id="WP_303906999.1">
    <property type="nucleotide sequence ID" value="NZ_DYXC01000118.1"/>
</dbReference>
<gene>
    <name evidence="1" type="ORF">K8V32_10670</name>
</gene>
<dbReference type="Proteomes" id="UP000703315">
    <property type="component" value="Unassembled WGS sequence"/>
</dbReference>
<name>A0A921FN91_9MICC</name>
<dbReference type="SUPFAM" id="SSF46785">
    <property type="entry name" value="Winged helix' DNA-binding domain"/>
    <property type="match status" value="1"/>
</dbReference>
<dbReference type="InterPro" id="IPR036388">
    <property type="entry name" value="WH-like_DNA-bd_sf"/>
</dbReference>
<sequence length="60" mass="7023">MTGQLIDEKRMIERLVIGRTPRREAMRHLRAEGLLGIYPHLGTFVPEVTVRELRQILEAR</sequence>
<organism evidence="1 2">
    <name type="scientific">Enteractinococcus helveticum</name>
    <dbReference type="NCBI Taxonomy" id="1837282"/>
    <lineage>
        <taxon>Bacteria</taxon>
        <taxon>Bacillati</taxon>
        <taxon>Actinomycetota</taxon>
        <taxon>Actinomycetes</taxon>
        <taxon>Micrococcales</taxon>
        <taxon>Micrococcaceae</taxon>
    </lineage>
</organism>
<evidence type="ECO:0000313" key="1">
    <source>
        <dbReference type="EMBL" id="HJF15243.1"/>
    </source>
</evidence>
<dbReference type="AlphaFoldDB" id="A0A921FN91"/>
<dbReference type="InterPro" id="IPR036390">
    <property type="entry name" value="WH_DNA-bd_sf"/>
</dbReference>
<protein>
    <submittedName>
        <fullName evidence="1">GntR family transcriptional regulator</fullName>
    </submittedName>
</protein>